<dbReference type="CDD" id="cd16027">
    <property type="entry name" value="SGSH"/>
    <property type="match status" value="1"/>
</dbReference>
<dbReference type="AlphaFoldDB" id="A0A840E7I1"/>
<evidence type="ECO:0000256" key="1">
    <source>
        <dbReference type="SAM" id="SignalP"/>
    </source>
</evidence>
<protein>
    <submittedName>
        <fullName evidence="3">Arylsulfatase A-like enzyme</fullName>
    </submittedName>
</protein>
<proteinExistence type="predicted"/>
<feature type="signal peptide" evidence="1">
    <location>
        <begin position="1"/>
        <end position="29"/>
    </location>
</feature>
<dbReference type="PANTHER" id="PTHR43751">
    <property type="entry name" value="SULFATASE"/>
    <property type="match status" value="1"/>
</dbReference>
<dbReference type="SUPFAM" id="SSF53649">
    <property type="entry name" value="Alkaline phosphatase-like"/>
    <property type="match status" value="1"/>
</dbReference>
<evidence type="ECO:0000313" key="4">
    <source>
        <dbReference type="Proteomes" id="UP000576209"/>
    </source>
</evidence>
<gene>
    <name evidence="3" type="ORF">GGR28_000619</name>
</gene>
<sequence length="540" mass="60083">MNYTTDLNVKLYLLTLLTGLLLCGCPSCNNNTAGGATNESERRPPNILFAIADDASWKHFGAYGCDWVETPAFDRVAAAGLLFANAYTPNAKCAPSRSCILTGRNPWQLEEAANHSPHFPAKFTTYVEALGAHGYWTGATGKGWAPGNPGMRDGKARELAGPKFDAFTTRPPARFMSNNDYAQNFATFLEARPAGQPFCFWYGSTEPHRAYEFGAGVAHGKELSDIDEVPPFWPDVDSVRTDMLDYAFEIEYFDHHLQRMLALLEEAGELDNTIVVVTADNGMPFPRIKGQVYEYSNHLPLAVMWPDGIQNPGRTVTEFVNFIDFAPTFLAAADLTVKASGMQDITGNSLLDIFTGEGGKDIASNRDHVLVGKERHDVGRPNDAGYPVRGLIQDGFLYLHNFKPDRWPVGNPITGYLNTDGSPTKSYLLNTHRYGNEREWWALNFGKRVEEELYDIRADPYCMTNLANDARYTERKQSMSASMTVELMAQNDPRILGNGDVFDQYPYSGAVQDLYNRFIAGERVPTGWVNDSDYEAADPE</sequence>
<dbReference type="RefSeq" id="WP_183494248.1">
    <property type="nucleotide sequence ID" value="NZ_JACIFF010000001.1"/>
</dbReference>
<dbReference type="InterPro" id="IPR017850">
    <property type="entry name" value="Alkaline_phosphatase_core_sf"/>
</dbReference>
<dbReference type="EMBL" id="JACIFF010000001">
    <property type="protein sequence ID" value="MBB4078018.1"/>
    <property type="molecule type" value="Genomic_DNA"/>
</dbReference>
<reference evidence="3 4" key="1">
    <citation type="submission" date="2020-08" db="EMBL/GenBank/DDBJ databases">
        <title>Genomic Encyclopedia of Type Strains, Phase IV (KMG-IV): sequencing the most valuable type-strain genomes for metagenomic binning, comparative biology and taxonomic classification.</title>
        <authorList>
            <person name="Goeker M."/>
        </authorList>
    </citation>
    <scope>NUCLEOTIDE SEQUENCE [LARGE SCALE GENOMIC DNA]</scope>
    <source>
        <strain evidence="3 4">DSM 105137</strain>
    </source>
</reference>
<dbReference type="InterPro" id="IPR000917">
    <property type="entry name" value="Sulfatase_N"/>
</dbReference>
<feature type="chain" id="PRO_5032753422" evidence="1">
    <location>
        <begin position="30"/>
        <end position="540"/>
    </location>
</feature>
<dbReference type="InterPro" id="IPR052701">
    <property type="entry name" value="GAG_Ulvan_Degrading_Sulfatases"/>
</dbReference>
<feature type="domain" description="Sulfatase N-terminal" evidence="2">
    <location>
        <begin position="45"/>
        <end position="334"/>
    </location>
</feature>
<keyword evidence="1" id="KW-0732">Signal</keyword>
<dbReference type="Proteomes" id="UP000576209">
    <property type="component" value="Unassembled WGS sequence"/>
</dbReference>
<dbReference type="PANTHER" id="PTHR43751:SF1">
    <property type="entry name" value="SULFATASE ATSG-RELATED"/>
    <property type="match status" value="1"/>
</dbReference>
<keyword evidence="4" id="KW-1185">Reference proteome</keyword>
<dbReference type="Pfam" id="PF00884">
    <property type="entry name" value="Sulfatase"/>
    <property type="match status" value="1"/>
</dbReference>
<organism evidence="3 4">
    <name type="scientific">Neolewinella aquimaris</name>
    <dbReference type="NCBI Taxonomy" id="1835722"/>
    <lineage>
        <taxon>Bacteria</taxon>
        <taxon>Pseudomonadati</taxon>
        <taxon>Bacteroidota</taxon>
        <taxon>Saprospiria</taxon>
        <taxon>Saprospirales</taxon>
        <taxon>Lewinellaceae</taxon>
        <taxon>Neolewinella</taxon>
    </lineage>
</organism>
<accession>A0A840E7I1</accession>
<comment type="caution">
    <text evidence="3">The sequence shown here is derived from an EMBL/GenBank/DDBJ whole genome shotgun (WGS) entry which is preliminary data.</text>
</comment>
<dbReference type="Gene3D" id="3.40.720.10">
    <property type="entry name" value="Alkaline Phosphatase, subunit A"/>
    <property type="match status" value="1"/>
</dbReference>
<evidence type="ECO:0000313" key="3">
    <source>
        <dbReference type="EMBL" id="MBB4078018.1"/>
    </source>
</evidence>
<evidence type="ECO:0000259" key="2">
    <source>
        <dbReference type="Pfam" id="PF00884"/>
    </source>
</evidence>
<name>A0A840E7I1_9BACT</name>